<evidence type="ECO:0000256" key="1">
    <source>
        <dbReference type="ARBA" id="ARBA00010040"/>
    </source>
</evidence>
<dbReference type="InterPro" id="IPR029058">
    <property type="entry name" value="AB_hydrolase_fold"/>
</dbReference>
<evidence type="ECO:0000256" key="2">
    <source>
        <dbReference type="ARBA" id="ARBA00022670"/>
    </source>
</evidence>
<reference evidence="6 7" key="1">
    <citation type="submission" date="2015-04" db="EMBL/GenBank/DDBJ databases">
        <title>Complete Genome Sequence of Kosmotoga pacifica SLHLJ1.</title>
        <authorList>
            <person name="Jiang L.J."/>
            <person name="Shao Z.Z."/>
            <person name="Jebbar M."/>
        </authorList>
    </citation>
    <scope>NUCLEOTIDE SEQUENCE [LARGE SCALE GENOMIC DNA]</scope>
    <source>
        <strain evidence="6 7">SLHLJ1</strain>
    </source>
</reference>
<organism evidence="6 7">
    <name type="scientific">Kosmotoga pacifica</name>
    <dbReference type="NCBI Taxonomy" id="1330330"/>
    <lineage>
        <taxon>Bacteria</taxon>
        <taxon>Thermotogati</taxon>
        <taxon>Thermotogota</taxon>
        <taxon>Thermotogae</taxon>
        <taxon>Kosmotogales</taxon>
        <taxon>Kosmotogaceae</taxon>
        <taxon>Kosmotoga</taxon>
    </lineage>
</organism>
<dbReference type="PANTHER" id="PTHR42776">
    <property type="entry name" value="SERINE PEPTIDASE S9 FAMILY MEMBER"/>
    <property type="match status" value="1"/>
</dbReference>
<dbReference type="OrthoDB" id="108903at2"/>
<dbReference type="InterPro" id="IPR001375">
    <property type="entry name" value="Peptidase_S9_cat"/>
</dbReference>
<gene>
    <name evidence="6" type="ORF">IX53_02365</name>
</gene>
<dbReference type="STRING" id="1330330.IX53_02365"/>
<dbReference type="SUPFAM" id="SSF53474">
    <property type="entry name" value="alpha/beta-Hydrolases"/>
    <property type="match status" value="1"/>
</dbReference>
<dbReference type="InterPro" id="IPR011042">
    <property type="entry name" value="6-blade_b-propeller_TolB-like"/>
</dbReference>
<dbReference type="Proteomes" id="UP000035159">
    <property type="component" value="Chromosome"/>
</dbReference>
<accession>A0A0G2Z5G0</accession>
<dbReference type="RefSeq" id="WP_047753990.1">
    <property type="nucleotide sequence ID" value="NZ_CAJUHA010000004.1"/>
</dbReference>
<dbReference type="AlphaFoldDB" id="A0A0G2Z5G0"/>
<dbReference type="KEGG" id="kpf:IX53_02365"/>
<keyword evidence="3" id="KW-0378">Hydrolase</keyword>
<keyword evidence="2" id="KW-0645">Protease</keyword>
<dbReference type="Gene3D" id="3.40.50.1820">
    <property type="entry name" value="alpha/beta hydrolase"/>
    <property type="match status" value="1"/>
</dbReference>
<dbReference type="GO" id="GO:0006508">
    <property type="term" value="P:proteolysis"/>
    <property type="evidence" value="ECO:0007669"/>
    <property type="project" value="UniProtKB-KW"/>
</dbReference>
<feature type="domain" description="Peptidase S9 prolyl oligopeptidase catalytic" evidence="5">
    <location>
        <begin position="434"/>
        <end position="645"/>
    </location>
</feature>
<sequence length="650" mass="74531">MRKVRLSDLYRYVSVGELEFLPDGEFFIFVRRHMDKKENQYRSNIWIQGFNGRDLKQLTFGDSDFSPKISPDGKKLVFLSKRGEGSKKIGLYLLPLTGGEAIKIREFPGGVTNLRWIDNERVSFISYVGRTHSIGKEDDGRKVYEVERIPFLSNERGYTEGKTGQAFSLDLERNKLKQLTDNLLMNVVDILYSPDGDAYVLIIREDPEQLPHWTSLYYVNKGGRRLKLSPEGISVLEARWRKEDELFVIANDYSKGFATNAFVAVVDVNGNFDALTRNQDIPFFNVLNSDVRGVGGRQLKIHKGSLYILVTERYKSLLKKVDRNGNVETVLDVNASIDTFDISEKGGIIFTVSTSSKPLEIYKYHKGKSRKLTSFNRWLNTCLIPVPERFNVVVSDGARIDAWILKPPDFRADRKYPTILEIHGGPKTAYGNAYMHEFQSLASEGYIVLYCNPRGSHGYSSEFADIRGHYGERDFLDIMEVVEHAVNEFPFIDSERLGVTGGSYGGFMTNWIVTHTDIFEAAVSQRSISNFISFYGTTDIGYFFAEDQIGLSKAFWEDPEIYIRQSPLFYAPNVETPLLLIHSLEDYRCWVPEAMQFFTALRRLGKEVKMILFPRENHELSRSGLPIHREKRLKAIIDWFNIHLKEGDKA</sequence>
<evidence type="ECO:0000256" key="3">
    <source>
        <dbReference type="ARBA" id="ARBA00022801"/>
    </source>
</evidence>
<dbReference type="GO" id="GO:0004252">
    <property type="term" value="F:serine-type endopeptidase activity"/>
    <property type="evidence" value="ECO:0007669"/>
    <property type="project" value="TreeGrafter"/>
</dbReference>
<dbReference type="Gene3D" id="2.120.10.30">
    <property type="entry name" value="TolB, C-terminal domain"/>
    <property type="match status" value="1"/>
</dbReference>
<keyword evidence="7" id="KW-1185">Reference proteome</keyword>
<protein>
    <submittedName>
        <fullName evidence="6">Peptidase S9</fullName>
    </submittedName>
</protein>
<dbReference type="InterPro" id="IPR011659">
    <property type="entry name" value="WD40"/>
</dbReference>
<dbReference type="PATRIC" id="fig|1330330.3.peg.482"/>
<name>A0A0G2Z5G0_9BACT</name>
<dbReference type="SUPFAM" id="SSF82171">
    <property type="entry name" value="DPP6 N-terminal domain-like"/>
    <property type="match status" value="1"/>
</dbReference>
<keyword evidence="4" id="KW-0720">Serine protease</keyword>
<dbReference type="Pfam" id="PF00326">
    <property type="entry name" value="Peptidase_S9"/>
    <property type="match status" value="1"/>
</dbReference>
<evidence type="ECO:0000259" key="5">
    <source>
        <dbReference type="Pfam" id="PF00326"/>
    </source>
</evidence>
<dbReference type="FunFam" id="3.40.50.1820:FF:000028">
    <property type="entry name" value="S9 family peptidase"/>
    <property type="match status" value="1"/>
</dbReference>
<dbReference type="Pfam" id="PF07676">
    <property type="entry name" value="PD40"/>
    <property type="match status" value="1"/>
</dbReference>
<comment type="similarity">
    <text evidence="1">Belongs to the peptidase S9C family.</text>
</comment>
<dbReference type="PANTHER" id="PTHR42776:SF27">
    <property type="entry name" value="DIPEPTIDYL PEPTIDASE FAMILY MEMBER 6"/>
    <property type="match status" value="1"/>
</dbReference>
<proteinExistence type="inferred from homology"/>
<evidence type="ECO:0000313" key="6">
    <source>
        <dbReference type="EMBL" id="AKI96855.1"/>
    </source>
</evidence>
<evidence type="ECO:0000313" key="7">
    <source>
        <dbReference type="Proteomes" id="UP000035159"/>
    </source>
</evidence>
<dbReference type="EMBL" id="CP011232">
    <property type="protein sequence ID" value="AKI96855.1"/>
    <property type="molecule type" value="Genomic_DNA"/>
</dbReference>
<evidence type="ECO:0000256" key="4">
    <source>
        <dbReference type="ARBA" id="ARBA00022825"/>
    </source>
</evidence>